<dbReference type="AlphaFoldDB" id="A0A418YEV4"/>
<gene>
    <name evidence="1" type="ORF">D1Z90_10505</name>
</gene>
<reference evidence="1 2" key="2">
    <citation type="submission" date="2019-01" db="EMBL/GenBank/DDBJ databases">
        <title>Motilimonas pumilus sp. nov., isolated from the gut of sea cucumber (Apostichopus japonicus).</title>
        <authorList>
            <person name="Wang F.-Q."/>
            <person name="Ren L.-H."/>
            <person name="Lin Y.-W."/>
            <person name="Sun G.-H."/>
            <person name="Du Z.-J."/>
            <person name="Zhao J.-X."/>
            <person name="Liu X.-J."/>
            <person name="Liu L.-J."/>
        </authorList>
    </citation>
    <scope>NUCLEOTIDE SEQUENCE [LARGE SCALE GENOMIC DNA]</scope>
    <source>
        <strain evidence="1 2">PLHSC7-2</strain>
    </source>
</reference>
<comment type="caution">
    <text evidence="1">The sequence shown here is derived from an EMBL/GenBank/DDBJ whole genome shotgun (WGS) entry which is preliminary data.</text>
</comment>
<accession>A0A418YEV4</accession>
<proteinExistence type="predicted"/>
<dbReference type="EMBL" id="QZCH01000012">
    <property type="protein sequence ID" value="RJG47631.1"/>
    <property type="molecule type" value="Genomic_DNA"/>
</dbReference>
<evidence type="ECO:0000313" key="2">
    <source>
        <dbReference type="Proteomes" id="UP000283255"/>
    </source>
</evidence>
<evidence type="ECO:0000313" key="1">
    <source>
        <dbReference type="EMBL" id="RJG47631.1"/>
    </source>
</evidence>
<sequence length="224" mass="24649">MYDNKSKNADDPTRINTKLGFAGDYNFESEKFGYSISGSIGLSEAQKINLRLHPDTGEWMLGGSWLFDIGIVNFNFGKSEYDDGSNYNNYSVGTFVPLTVFGIEPNGWQIFPMAGFNYTDGERPVGEGEPEYDPANPYLLHPTDSTGGYLGYFSLKPLNDSYTLITFAGASAGSDDYFGYWLGAGVGYKFTQRDSVSLLAIAADNDYGATQKIILSYSHDFSTL</sequence>
<keyword evidence="2" id="KW-1185">Reference proteome</keyword>
<name>A0A418YEV4_9GAMM</name>
<protein>
    <submittedName>
        <fullName evidence="1">Uncharacterized protein</fullName>
    </submittedName>
</protein>
<dbReference type="OrthoDB" id="7594018at2"/>
<organism evidence="1 2">
    <name type="scientific">Motilimonas pumila</name>
    <dbReference type="NCBI Taxonomy" id="2303987"/>
    <lineage>
        <taxon>Bacteria</taxon>
        <taxon>Pseudomonadati</taxon>
        <taxon>Pseudomonadota</taxon>
        <taxon>Gammaproteobacteria</taxon>
        <taxon>Alteromonadales</taxon>
        <taxon>Alteromonadales genera incertae sedis</taxon>
        <taxon>Motilimonas</taxon>
    </lineage>
</organism>
<reference evidence="1 2" key="1">
    <citation type="submission" date="2018-09" db="EMBL/GenBank/DDBJ databases">
        <authorList>
            <person name="Wang F."/>
        </authorList>
    </citation>
    <scope>NUCLEOTIDE SEQUENCE [LARGE SCALE GENOMIC DNA]</scope>
    <source>
        <strain evidence="1 2">PLHSC7-2</strain>
    </source>
</reference>
<dbReference type="Proteomes" id="UP000283255">
    <property type="component" value="Unassembled WGS sequence"/>
</dbReference>